<feature type="compositionally biased region" description="Basic and acidic residues" evidence="2">
    <location>
        <begin position="466"/>
        <end position="477"/>
    </location>
</feature>
<dbReference type="InterPro" id="IPR003870">
    <property type="entry name" value="DUF222"/>
</dbReference>
<sequence length="477" mass="51578">MTTSTDLLVESTAALADTYSHSLGGGVRTEEEPDAGVDVQRMTNAGLLASMAATFEVVRLAQALLVREAGELNDRFEHDTGIAAQTGNRNAAAALTDIGHISMAEAGRLIRVGKATKPRMSLIGEQLAPEYREVARAVNAGELTVDSALYITANLEQAAPRATTADLEMAEKELVEFAVANPVDSVRKLSIRYRDALDVDGVEPREEVLVSRRGLNRLVLPNGMKRYVLDADPVSAAFLDTAIDGMTSAELRKPRFEAKEDPDGCGDNHEIIGDGRTMPQLNFDAFVDIVRHALSCKEGLGALDHTTIIVRMTLESLQSGLGEAQLDGIEQPISAGTARKMAAEACLIPMVLGGKSEVLDFGLRKRLFTTAQKLAAIERDGGCATAGCNRPPSYAEGHHIRWYKAHDGPTNQANCVMLCSACHHRIHREGWDVVVKDNVVYFIPPASVDPRRTPRRGGRPPVPAPKGHDGPHYKRKV</sequence>
<evidence type="ECO:0000256" key="2">
    <source>
        <dbReference type="SAM" id="MobiDB-lite"/>
    </source>
</evidence>
<comment type="caution">
    <text evidence="4">The sequence shown here is derived from an EMBL/GenBank/DDBJ whole genome shotgun (WGS) entry which is preliminary data.</text>
</comment>
<evidence type="ECO:0000256" key="1">
    <source>
        <dbReference type="ARBA" id="ARBA00023450"/>
    </source>
</evidence>
<protein>
    <recommendedName>
        <fullName evidence="3">HNH nuclease domain-containing protein</fullName>
    </recommendedName>
</protein>
<dbReference type="GO" id="GO:0003676">
    <property type="term" value="F:nucleic acid binding"/>
    <property type="evidence" value="ECO:0007669"/>
    <property type="project" value="InterPro"/>
</dbReference>
<dbReference type="Pfam" id="PF01844">
    <property type="entry name" value="HNH"/>
    <property type="match status" value="1"/>
</dbReference>
<dbReference type="AlphaFoldDB" id="A0A7W9E3J4"/>
<comment type="similarity">
    <text evidence="1">Belongs to the Rv1128c/1148c/1588c/1702c/1945/3466 family.</text>
</comment>
<feature type="region of interest" description="Disordered" evidence="2">
    <location>
        <begin position="446"/>
        <end position="477"/>
    </location>
</feature>
<dbReference type="Pfam" id="PF02720">
    <property type="entry name" value="DUF222"/>
    <property type="match status" value="1"/>
</dbReference>
<dbReference type="Proteomes" id="UP000561726">
    <property type="component" value="Unassembled WGS sequence"/>
</dbReference>
<accession>A0A7W9E3J4</accession>
<reference evidence="4 5" key="1">
    <citation type="submission" date="2020-08" db="EMBL/GenBank/DDBJ databases">
        <title>Sequencing the genomes of 1000 actinobacteria strains.</title>
        <authorList>
            <person name="Klenk H.-P."/>
        </authorList>
    </citation>
    <scope>NUCLEOTIDE SEQUENCE [LARGE SCALE GENOMIC DNA]</scope>
    <source>
        <strain evidence="4 5">DSM 21065</strain>
    </source>
</reference>
<evidence type="ECO:0000313" key="5">
    <source>
        <dbReference type="Proteomes" id="UP000561726"/>
    </source>
</evidence>
<dbReference type="GO" id="GO:0008270">
    <property type="term" value="F:zinc ion binding"/>
    <property type="evidence" value="ECO:0007669"/>
    <property type="project" value="InterPro"/>
</dbReference>
<feature type="domain" description="HNH nuclease" evidence="3">
    <location>
        <begin position="371"/>
        <end position="424"/>
    </location>
</feature>
<organism evidence="4 5">
    <name type="scientific">Cryobacterium roopkundense</name>
    <dbReference type="NCBI Taxonomy" id="1001240"/>
    <lineage>
        <taxon>Bacteria</taxon>
        <taxon>Bacillati</taxon>
        <taxon>Actinomycetota</taxon>
        <taxon>Actinomycetes</taxon>
        <taxon>Micrococcales</taxon>
        <taxon>Microbacteriaceae</taxon>
        <taxon>Cryobacterium</taxon>
    </lineage>
</organism>
<gene>
    <name evidence="4" type="ORF">BJ997_000518</name>
</gene>
<dbReference type="RefSeq" id="WP_052542733.1">
    <property type="nucleotide sequence ID" value="NZ_JACHBQ010000001.1"/>
</dbReference>
<evidence type="ECO:0000259" key="3">
    <source>
        <dbReference type="SMART" id="SM00507"/>
    </source>
</evidence>
<proteinExistence type="inferred from homology"/>
<dbReference type="GO" id="GO:0004519">
    <property type="term" value="F:endonuclease activity"/>
    <property type="evidence" value="ECO:0007669"/>
    <property type="project" value="InterPro"/>
</dbReference>
<dbReference type="CDD" id="cd00085">
    <property type="entry name" value="HNHc"/>
    <property type="match status" value="1"/>
</dbReference>
<dbReference type="EMBL" id="JACHBQ010000001">
    <property type="protein sequence ID" value="MBB5639970.1"/>
    <property type="molecule type" value="Genomic_DNA"/>
</dbReference>
<dbReference type="OrthoDB" id="5177627at2"/>
<dbReference type="SMART" id="SM00507">
    <property type="entry name" value="HNHc"/>
    <property type="match status" value="1"/>
</dbReference>
<dbReference type="InterPro" id="IPR003615">
    <property type="entry name" value="HNH_nuc"/>
</dbReference>
<dbReference type="InterPro" id="IPR002711">
    <property type="entry name" value="HNH"/>
</dbReference>
<evidence type="ECO:0000313" key="4">
    <source>
        <dbReference type="EMBL" id="MBB5639970.1"/>
    </source>
</evidence>
<name>A0A7W9E3J4_9MICO</name>